<feature type="transmembrane region" description="Helical" evidence="3">
    <location>
        <begin position="423"/>
        <end position="442"/>
    </location>
</feature>
<keyword evidence="3" id="KW-1133">Transmembrane helix</keyword>
<dbReference type="AlphaFoldDB" id="A0A8I0N1V1"/>
<dbReference type="NCBIfam" id="TIGR00254">
    <property type="entry name" value="GGDEF"/>
    <property type="match status" value="1"/>
</dbReference>
<dbReference type="Proteomes" id="UP000660708">
    <property type="component" value="Unassembled WGS sequence"/>
</dbReference>
<evidence type="ECO:0000313" key="6">
    <source>
        <dbReference type="Proteomes" id="UP000660708"/>
    </source>
</evidence>
<dbReference type="InterPro" id="IPR000160">
    <property type="entry name" value="GGDEF_dom"/>
</dbReference>
<dbReference type="InterPro" id="IPR043128">
    <property type="entry name" value="Rev_trsase/Diguanyl_cyclase"/>
</dbReference>
<dbReference type="GO" id="GO:0005886">
    <property type="term" value="C:plasma membrane"/>
    <property type="evidence" value="ECO:0007669"/>
    <property type="project" value="TreeGrafter"/>
</dbReference>
<dbReference type="PANTHER" id="PTHR45138">
    <property type="entry name" value="REGULATORY COMPONENTS OF SENSORY TRANSDUCTION SYSTEM"/>
    <property type="match status" value="1"/>
</dbReference>
<dbReference type="CDD" id="cd01949">
    <property type="entry name" value="GGDEF"/>
    <property type="match status" value="1"/>
</dbReference>
<dbReference type="SMART" id="SM00028">
    <property type="entry name" value="TPR"/>
    <property type="match status" value="5"/>
</dbReference>
<keyword evidence="6" id="KW-1185">Reference proteome</keyword>
<evidence type="ECO:0000259" key="4">
    <source>
        <dbReference type="PROSITE" id="PS50887"/>
    </source>
</evidence>
<reference evidence="5 6" key="1">
    <citation type="submission" date="2015-06" db="EMBL/GenBank/DDBJ databases">
        <title>Genome sequence of Pseudoalteromonas peptidolytica.</title>
        <authorList>
            <person name="Xie B.-B."/>
            <person name="Rong J.-C."/>
            <person name="Qin Q.-L."/>
            <person name="Zhang Y.-Z."/>
        </authorList>
    </citation>
    <scope>NUCLEOTIDE SEQUENCE [LARGE SCALE GENOMIC DNA]</scope>
    <source>
        <strain evidence="5 6">F12-50-A1</strain>
    </source>
</reference>
<dbReference type="GO" id="GO:0043709">
    <property type="term" value="P:cell adhesion involved in single-species biofilm formation"/>
    <property type="evidence" value="ECO:0007669"/>
    <property type="project" value="TreeGrafter"/>
</dbReference>
<proteinExistence type="predicted"/>
<comment type="catalytic activity">
    <reaction evidence="2">
        <text>2 GTP = 3',3'-c-di-GMP + 2 diphosphate</text>
        <dbReference type="Rhea" id="RHEA:24898"/>
        <dbReference type="ChEBI" id="CHEBI:33019"/>
        <dbReference type="ChEBI" id="CHEBI:37565"/>
        <dbReference type="ChEBI" id="CHEBI:58805"/>
        <dbReference type="EC" id="2.7.7.65"/>
    </reaction>
</comment>
<evidence type="ECO:0000256" key="1">
    <source>
        <dbReference type="ARBA" id="ARBA00012528"/>
    </source>
</evidence>
<dbReference type="Pfam" id="PF13424">
    <property type="entry name" value="TPR_12"/>
    <property type="match status" value="1"/>
</dbReference>
<dbReference type="EC" id="2.7.7.65" evidence="1"/>
<keyword evidence="3" id="KW-0472">Membrane</keyword>
<dbReference type="SMART" id="SM00267">
    <property type="entry name" value="GGDEF"/>
    <property type="match status" value="1"/>
</dbReference>
<dbReference type="Gene3D" id="1.25.40.10">
    <property type="entry name" value="Tetratricopeptide repeat domain"/>
    <property type="match status" value="2"/>
</dbReference>
<dbReference type="GO" id="GO:1902201">
    <property type="term" value="P:negative regulation of bacterial-type flagellum-dependent cell motility"/>
    <property type="evidence" value="ECO:0007669"/>
    <property type="project" value="TreeGrafter"/>
</dbReference>
<dbReference type="PROSITE" id="PS50887">
    <property type="entry name" value="GGDEF"/>
    <property type="match status" value="1"/>
</dbReference>
<dbReference type="InterPro" id="IPR050469">
    <property type="entry name" value="Diguanylate_Cyclase"/>
</dbReference>
<dbReference type="Pfam" id="PF00990">
    <property type="entry name" value="GGDEF"/>
    <property type="match status" value="1"/>
</dbReference>
<dbReference type="GO" id="GO:0052621">
    <property type="term" value="F:diguanylate cyclase activity"/>
    <property type="evidence" value="ECO:0007669"/>
    <property type="project" value="UniProtKB-EC"/>
</dbReference>
<dbReference type="SUPFAM" id="SSF48452">
    <property type="entry name" value="TPR-like"/>
    <property type="match status" value="1"/>
</dbReference>
<evidence type="ECO:0000256" key="2">
    <source>
        <dbReference type="ARBA" id="ARBA00034247"/>
    </source>
</evidence>
<dbReference type="InterPro" id="IPR019734">
    <property type="entry name" value="TPR_rpt"/>
</dbReference>
<dbReference type="SUPFAM" id="SSF55073">
    <property type="entry name" value="Nucleotide cyclase"/>
    <property type="match status" value="1"/>
</dbReference>
<sequence>MVSSSRQATNTATAKWLTPEAQLKRIAPDHPLLSIYERAKTEPATALKALSAWRESRQSLSHIEQVYLLWTQRRAAQKMGNDTKFAQIKREIDTFAVTNQLDWLAAWSAQEDAKRAIRAGELAQAQLAIEHSVNLAKSAQAELLLLEIYNTAGVAYNATNDLIKAQQYFLHGIKLVGAYPESDFNALFNNNLGLLYVHLEQWQNALLHLGKAQELYALSPNSNPNYMLVILLNQSFAYGRLGQLSDAREKFQQALTFKNKQTSEFYKAILLKSEARLLLLEGDTRLAIAKAQLCIQLAKQEVLAKQQGICALIQAQALYQQNSLDEAAILINQATQIFTTLNHQRWLLRSQFTRSQILEGLGESSNALNVLKAAHTQEKAMIIGQLSALNSALEIQQIAQERDLLSAKHQLSKLELLVDKQRLRLLALWLFAAVIILIWLGVNTRLMRKDNRRLHDLSYRDPLTGASNRRLYHQEIHTPSVLDKKAEYHLVIIDLDHFKRINDTYGHDKGDIVLAIAAARLQRFVQPQELFIRWGGEEFLMVLKARENIQDAVEKMASALRSEPFELGELRISVTASFGVSASRPIANLDDDSAFKAADQCLYRAKELGRDRVEVQTKP</sequence>
<dbReference type="InterPro" id="IPR011990">
    <property type="entry name" value="TPR-like_helical_dom_sf"/>
</dbReference>
<dbReference type="PANTHER" id="PTHR45138:SF9">
    <property type="entry name" value="DIGUANYLATE CYCLASE DGCM-RELATED"/>
    <property type="match status" value="1"/>
</dbReference>
<dbReference type="InterPro" id="IPR029787">
    <property type="entry name" value="Nucleotide_cyclase"/>
</dbReference>
<accession>A0A8I0N1V1</accession>
<keyword evidence="3" id="KW-0812">Transmembrane</keyword>
<comment type="caution">
    <text evidence="5">The sequence shown here is derived from an EMBL/GenBank/DDBJ whole genome shotgun (WGS) entry which is preliminary data.</text>
</comment>
<organism evidence="5 6">
    <name type="scientific">Pseudoalteromonas peptidolytica F12-50-A1</name>
    <dbReference type="NCBI Taxonomy" id="1315280"/>
    <lineage>
        <taxon>Bacteria</taxon>
        <taxon>Pseudomonadati</taxon>
        <taxon>Pseudomonadota</taxon>
        <taxon>Gammaproteobacteria</taxon>
        <taxon>Alteromonadales</taxon>
        <taxon>Pseudoalteromonadaceae</taxon>
        <taxon>Pseudoalteromonas</taxon>
    </lineage>
</organism>
<protein>
    <recommendedName>
        <fullName evidence="1">diguanylate cyclase</fullName>
        <ecNumber evidence="1">2.7.7.65</ecNumber>
    </recommendedName>
</protein>
<feature type="domain" description="GGDEF" evidence="4">
    <location>
        <begin position="486"/>
        <end position="618"/>
    </location>
</feature>
<name>A0A8I0N1V1_9GAMM</name>
<dbReference type="EMBL" id="AQHF01000034">
    <property type="protein sequence ID" value="MBE0349225.1"/>
    <property type="molecule type" value="Genomic_DNA"/>
</dbReference>
<gene>
    <name evidence="5" type="ORF">PPEP_b1183</name>
</gene>
<evidence type="ECO:0000256" key="3">
    <source>
        <dbReference type="SAM" id="Phobius"/>
    </source>
</evidence>
<dbReference type="Gene3D" id="3.30.70.270">
    <property type="match status" value="1"/>
</dbReference>
<evidence type="ECO:0000313" key="5">
    <source>
        <dbReference type="EMBL" id="MBE0349225.1"/>
    </source>
</evidence>